<sequence>MPSLLEHWWCCPLFFSFHNFQRWVSIHKYKIFPGSTVRVRYKKSCRALSLDQQKIEQMPRQFKASDCSISCYRYRAKQPSANSFRDTIS</sequence>
<proteinExistence type="predicted"/>
<dbReference type="AlphaFoldDB" id="E9CY03"/>
<keyword evidence="2" id="KW-1185">Reference proteome</keyword>
<reference evidence="2" key="1">
    <citation type="journal article" date="2010" name="Genome Res.">
        <title>Population genomic sequencing of Coccidioides fungi reveals recent hybridization and transposon control.</title>
        <authorList>
            <person name="Neafsey D.E."/>
            <person name="Barker B.M."/>
            <person name="Sharpton T.J."/>
            <person name="Stajich J.E."/>
            <person name="Park D.J."/>
            <person name="Whiston E."/>
            <person name="Hung C.-Y."/>
            <person name="McMahan C."/>
            <person name="White J."/>
            <person name="Sykes S."/>
            <person name="Heiman D."/>
            <person name="Young S."/>
            <person name="Zeng Q."/>
            <person name="Abouelleil A."/>
            <person name="Aftuck L."/>
            <person name="Bessette D."/>
            <person name="Brown A."/>
            <person name="FitzGerald M."/>
            <person name="Lui A."/>
            <person name="Macdonald J.P."/>
            <person name="Priest M."/>
            <person name="Orbach M.J."/>
            <person name="Galgiani J.N."/>
            <person name="Kirkland T.N."/>
            <person name="Cole G.T."/>
            <person name="Birren B.W."/>
            <person name="Henn M.R."/>
            <person name="Taylor J.W."/>
            <person name="Rounsley S.D."/>
        </authorList>
    </citation>
    <scope>NUCLEOTIDE SEQUENCE [LARGE SCALE GENOMIC DNA]</scope>
    <source>
        <strain evidence="2">RMSCC 757 / Silveira</strain>
    </source>
</reference>
<accession>E9CY03</accession>
<organism evidence="2">
    <name type="scientific">Coccidioides posadasii (strain RMSCC 757 / Silveira)</name>
    <name type="common">Valley fever fungus</name>
    <dbReference type="NCBI Taxonomy" id="443226"/>
    <lineage>
        <taxon>Eukaryota</taxon>
        <taxon>Fungi</taxon>
        <taxon>Dikarya</taxon>
        <taxon>Ascomycota</taxon>
        <taxon>Pezizomycotina</taxon>
        <taxon>Eurotiomycetes</taxon>
        <taxon>Eurotiomycetidae</taxon>
        <taxon>Onygenales</taxon>
        <taxon>Onygenaceae</taxon>
        <taxon>Coccidioides</taxon>
    </lineage>
</organism>
<dbReference type="HOGENOM" id="CLU_2454575_0_0_1"/>
<evidence type="ECO:0000313" key="2">
    <source>
        <dbReference type="Proteomes" id="UP000002497"/>
    </source>
</evidence>
<dbReference type="VEuPathDB" id="FungiDB:CPSG_02673"/>
<dbReference type="Proteomes" id="UP000002497">
    <property type="component" value="Unassembled WGS sequence"/>
</dbReference>
<evidence type="ECO:0000313" key="1">
    <source>
        <dbReference type="EMBL" id="EFW20830.1"/>
    </source>
</evidence>
<reference evidence="2" key="2">
    <citation type="submission" date="2010-03" db="EMBL/GenBank/DDBJ databases">
        <title>The genome sequence of Coccidioides posadasii strain Silveira.</title>
        <authorList>
            <consortium name="The Broad Institute Genome Sequencing Center for Infectious Disease"/>
            <person name="Neafsey D."/>
            <person name="Orbach M."/>
            <person name="Henn M.R."/>
            <person name="Cole G.T."/>
            <person name="Galgiani J."/>
            <person name="Gardner M.J."/>
            <person name="Kirkland T.N."/>
            <person name="Taylor J.W."/>
            <person name="Young S.K."/>
            <person name="Zeng Q."/>
            <person name="Koehrsen M."/>
            <person name="Alvarado L."/>
            <person name="Berlin A."/>
            <person name="Borenstein D."/>
            <person name="Chapman S.B."/>
            <person name="Chen Z."/>
            <person name="Engels R."/>
            <person name="Freedman E."/>
            <person name="Gellesch M."/>
            <person name="Goldberg J."/>
            <person name="Griggs A."/>
            <person name="Gujja S."/>
            <person name="Heilman E."/>
            <person name="Heiman D."/>
            <person name="Howarth C."/>
            <person name="Jen D."/>
            <person name="Larson L."/>
            <person name="Mehta T."/>
            <person name="Neiman D."/>
            <person name="Park D."/>
            <person name="Pearson M."/>
            <person name="Richards J."/>
            <person name="Roberts A."/>
            <person name="Saif S."/>
            <person name="Shea T."/>
            <person name="Shenoy N."/>
            <person name="Sisk P."/>
            <person name="Stolte C."/>
            <person name="Sykes S."/>
            <person name="Walk T."/>
            <person name="White J."/>
            <person name="Yandava C."/>
            <person name="Haas B."/>
            <person name="Nusbaum C."/>
            <person name="Birren B."/>
        </authorList>
    </citation>
    <scope>NUCLEOTIDE SEQUENCE [LARGE SCALE GENOMIC DNA]</scope>
    <source>
        <strain evidence="2">RMSCC 757 / Silveira</strain>
    </source>
</reference>
<protein>
    <submittedName>
        <fullName evidence="1">Uncharacterized protein</fullName>
    </submittedName>
</protein>
<gene>
    <name evidence="1" type="ORF">CPSG_02673</name>
</gene>
<name>E9CY03_COCPS</name>
<dbReference type="EMBL" id="GL636488">
    <property type="protein sequence ID" value="EFW20830.1"/>
    <property type="molecule type" value="Genomic_DNA"/>
</dbReference>